<evidence type="ECO:0000313" key="3">
    <source>
        <dbReference type="EMBL" id="QIZ31224.1"/>
    </source>
</evidence>
<dbReference type="Pfam" id="PF01755">
    <property type="entry name" value="Glyco_transf_25"/>
    <property type="match status" value="1"/>
</dbReference>
<reference evidence="3" key="1">
    <citation type="journal article" date="2020" name="Sci. Adv.">
        <title>Virus-host coexistence in phytoplankton through the genomic lens.</title>
        <authorList>
            <person name="Yau S."/>
            <person name="Krasovec M."/>
            <person name="Benites L.F."/>
            <person name="Rombauts S."/>
            <person name="Groussin M."/>
            <person name="Vancaester E."/>
            <person name="Aury J.M."/>
            <person name="Derelle E."/>
            <person name="Desdevises Y."/>
            <person name="Escande M.L."/>
            <person name="Grimsley N."/>
            <person name="Guy J."/>
            <person name="Moreau H."/>
            <person name="Sanchez-Brosseau S."/>
            <person name="van de Peer Y."/>
            <person name="Vandepoele K."/>
            <person name="Gourbiere S."/>
            <person name="Piganeau G."/>
        </authorList>
    </citation>
    <scope>NUCLEOTIDE SEQUENCE</scope>
    <source>
        <strain evidence="3">OmV2</strain>
    </source>
</reference>
<dbReference type="InterPro" id="IPR002654">
    <property type="entry name" value="Glyco_trans_25"/>
</dbReference>
<evidence type="ECO:0000256" key="1">
    <source>
        <dbReference type="SAM" id="MobiDB-lite"/>
    </source>
</evidence>
<dbReference type="EMBL" id="MN688676">
    <property type="protein sequence ID" value="QIZ31224.1"/>
    <property type="molecule type" value="Genomic_DNA"/>
</dbReference>
<sequence>MIWVILILLLIAILFRVYRHQTTEGYEYDYKCFLLTIPIERERQERFMKYHNPTIPIEVIYGPDTRNVKNAREFENHVDPEYFEKAVEMHYNPQVKRPDITYFNLGAIGCFMGHMEFYKRCFDQGLKYAVIFEDNVIIKSNKLYDEIQKIIDDRGDEFEMCFFHCLSRLPDKQDGKLERVKWISSTKCYLINVENMKKYTKYFLPMDNHVDMKHEDLIANGARIYYKDMRRYMKIDRTHNSTIGHSEHGRPQYFSRNHPTATPDDVKWGY</sequence>
<dbReference type="GO" id="GO:0016740">
    <property type="term" value="F:transferase activity"/>
    <property type="evidence" value="ECO:0007669"/>
    <property type="project" value="UniProtKB-KW"/>
</dbReference>
<feature type="region of interest" description="Disordered" evidence="1">
    <location>
        <begin position="240"/>
        <end position="270"/>
    </location>
</feature>
<proteinExistence type="predicted"/>
<keyword evidence="3" id="KW-0808">Transferase</keyword>
<name>A0A6H1QU44_9PHYC</name>
<evidence type="ECO:0000259" key="2">
    <source>
        <dbReference type="Pfam" id="PF01755"/>
    </source>
</evidence>
<accession>A0A6H1QU44</accession>
<gene>
    <name evidence="3" type="ORF">orf00246</name>
</gene>
<feature type="compositionally biased region" description="Basic and acidic residues" evidence="1">
    <location>
        <begin position="240"/>
        <end position="250"/>
    </location>
</feature>
<protein>
    <submittedName>
        <fullName evidence="3">Glycosyltransferase family 25</fullName>
    </submittedName>
</protein>
<organism evidence="3">
    <name type="scientific">Ostreococcus mediterraneus virus 2</name>
    <dbReference type="NCBI Taxonomy" id="2726183"/>
    <lineage>
        <taxon>Viruses</taxon>
        <taxon>Varidnaviria</taxon>
        <taxon>Bamfordvirae</taxon>
        <taxon>Nucleocytoviricota</taxon>
        <taxon>Megaviricetes</taxon>
        <taxon>Algavirales</taxon>
        <taxon>Phycodnaviridae</taxon>
        <taxon>Prasinovirus</taxon>
    </lineage>
</organism>
<feature type="domain" description="Glycosyl transferase family 25" evidence="2">
    <location>
        <begin position="53"/>
        <end position="157"/>
    </location>
</feature>